<accession>A0A1M6J2V8</accession>
<dbReference type="InterPro" id="IPR002842">
    <property type="entry name" value="ATPase_V1_Esu"/>
</dbReference>
<dbReference type="Proteomes" id="UP000184301">
    <property type="component" value="Unassembled WGS sequence"/>
</dbReference>
<dbReference type="STRING" id="1121950.SAMN02745243_00522"/>
<dbReference type="GO" id="GO:0046961">
    <property type="term" value="F:proton-transporting ATPase activity, rotational mechanism"/>
    <property type="evidence" value="ECO:0007669"/>
    <property type="project" value="InterPro"/>
</dbReference>
<name>A0A1M6J2V8_9FIRM</name>
<protein>
    <submittedName>
        <fullName evidence="4">V/A-type H+-transporting ATPase subunit E</fullName>
    </submittedName>
</protein>
<dbReference type="InterPro" id="IPR038495">
    <property type="entry name" value="ATPase_E_C"/>
</dbReference>
<dbReference type="AlphaFoldDB" id="A0A1M6J2V8"/>
<sequence>MSGLDKIKDQILEEANHSADGKLAEANAKADKIIQDAMDAAAKEGESISAKAQTEVAKLNERAESSCDHQKKKALLQAKGEVISNVLEKAYEKLKNIDDASYFDMIRKMLEKYSLAEDGEIYFSESDLKRLPAGFEGEISKIAQAKGGTLKLAKEGKDMVGGFVLVYGGIEENCTLRAIFDAKKDELSDAVHKILF</sequence>
<reference evidence="4 5" key="1">
    <citation type="submission" date="2016-11" db="EMBL/GenBank/DDBJ databases">
        <authorList>
            <person name="Jaros S."/>
            <person name="Januszkiewicz K."/>
            <person name="Wedrychowicz H."/>
        </authorList>
    </citation>
    <scope>NUCLEOTIDE SEQUENCE [LARGE SCALE GENOMIC DNA]</scope>
    <source>
        <strain evidence="4 5">DSM 15480</strain>
    </source>
</reference>
<organism evidence="4 5">
    <name type="scientific">Hespellia stercorisuis DSM 15480</name>
    <dbReference type="NCBI Taxonomy" id="1121950"/>
    <lineage>
        <taxon>Bacteria</taxon>
        <taxon>Bacillati</taxon>
        <taxon>Bacillota</taxon>
        <taxon>Clostridia</taxon>
        <taxon>Lachnospirales</taxon>
        <taxon>Lachnospiraceae</taxon>
        <taxon>Hespellia</taxon>
    </lineage>
</organism>
<evidence type="ECO:0000256" key="1">
    <source>
        <dbReference type="ARBA" id="ARBA00005901"/>
    </source>
</evidence>
<dbReference type="SUPFAM" id="SSF160527">
    <property type="entry name" value="V-type ATPase subunit E-like"/>
    <property type="match status" value="1"/>
</dbReference>
<keyword evidence="5" id="KW-1185">Reference proteome</keyword>
<dbReference type="RefSeq" id="WP_073104559.1">
    <property type="nucleotide sequence ID" value="NZ_FQZY01000008.1"/>
</dbReference>
<dbReference type="Gene3D" id="3.30.2320.30">
    <property type="entry name" value="ATP synthase, E subunit, C-terminal"/>
    <property type="match status" value="1"/>
</dbReference>
<dbReference type="OrthoDB" id="1734087at2"/>
<evidence type="ECO:0000313" key="4">
    <source>
        <dbReference type="EMBL" id="SHJ40997.1"/>
    </source>
</evidence>
<evidence type="ECO:0000256" key="3">
    <source>
        <dbReference type="ARBA" id="ARBA00023065"/>
    </source>
</evidence>
<dbReference type="GO" id="GO:0033178">
    <property type="term" value="C:proton-transporting two-sector ATPase complex, catalytic domain"/>
    <property type="evidence" value="ECO:0007669"/>
    <property type="project" value="InterPro"/>
</dbReference>
<proteinExistence type="inferred from homology"/>
<evidence type="ECO:0000256" key="2">
    <source>
        <dbReference type="ARBA" id="ARBA00022448"/>
    </source>
</evidence>
<keyword evidence="2" id="KW-0813">Transport</keyword>
<evidence type="ECO:0000313" key="5">
    <source>
        <dbReference type="Proteomes" id="UP000184301"/>
    </source>
</evidence>
<dbReference type="EMBL" id="FQZY01000008">
    <property type="protein sequence ID" value="SHJ40997.1"/>
    <property type="molecule type" value="Genomic_DNA"/>
</dbReference>
<comment type="similarity">
    <text evidence="1">Belongs to the V-ATPase E subunit family.</text>
</comment>
<keyword evidence="3" id="KW-0406">Ion transport</keyword>
<dbReference type="Pfam" id="PF01991">
    <property type="entry name" value="vATP-synt_E"/>
    <property type="match status" value="1"/>
</dbReference>
<gene>
    <name evidence="4" type="ORF">SAMN02745243_00522</name>
</gene>
<dbReference type="Gene3D" id="1.20.5.620">
    <property type="entry name" value="F1F0 ATP synthase subunit B, membrane domain"/>
    <property type="match status" value="1"/>
</dbReference>
<dbReference type="CDD" id="cd06503">
    <property type="entry name" value="ATP-synt_Fo_b"/>
    <property type="match status" value="1"/>
</dbReference>